<dbReference type="RefSeq" id="WP_277831867.1">
    <property type="nucleotide sequence ID" value="NZ_JAAIVF010000002.1"/>
</dbReference>
<name>A0A9X4M0M3_9ACTN</name>
<evidence type="ECO:0000256" key="1">
    <source>
        <dbReference type="SAM" id="MobiDB-lite"/>
    </source>
</evidence>
<comment type="caution">
    <text evidence="2">The sequence shown here is derived from an EMBL/GenBank/DDBJ whole genome shotgun (WGS) entry which is preliminary data.</text>
</comment>
<feature type="region of interest" description="Disordered" evidence="1">
    <location>
        <begin position="60"/>
        <end position="83"/>
    </location>
</feature>
<proteinExistence type="predicted"/>
<sequence>MSKTISTVKHGLTALAVTALALGGTVGLGVGAANAMGSTGSLGHGRMISAMGSTGSLGHGRMISAPIDPSQAMPGQILVPMAP</sequence>
<evidence type="ECO:0000313" key="3">
    <source>
        <dbReference type="Proteomes" id="UP001152755"/>
    </source>
</evidence>
<dbReference type="EMBL" id="JANRHA010000009">
    <property type="protein sequence ID" value="MDG3015795.1"/>
    <property type="molecule type" value="Genomic_DNA"/>
</dbReference>
<organism evidence="2 3">
    <name type="scientific">Speluncibacter jeojiensis</name>
    <dbReference type="NCBI Taxonomy" id="2710754"/>
    <lineage>
        <taxon>Bacteria</taxon>
        <taxon>Bacillati</taxon>
        <taxon>Actinomycetota</taxon>
        <taxon>Actinomycetes</taxon>
        <taxon>Mycobacteriales</taxon>
        <taxon>Speluncibacteraceae</taxon>
        <taxon>Speluncibacter</taxon>
    </lineage>
</organism>
<dbReference type="Proteomes" id="UP001152755">
    <property type="component" value="Unassembled WGS sequence"/>
</dbReference>
<protein>
    <submittedName>
        <fullName evidence="2">Uncharacterized protein</fullName>
    </submittedName>
</protein>
<gene>
    <name evidence="2" type="ORF">NVS88_14630</name>
</gene>
<accession>A0A9X4M0M3</accession>
<keyword evidence="3" id="KW-1185">Reference proteome</keyword>
<evidence type="ECO:0000313" key="2">
    <source>
        <dbReference type="EMBL" id="MDG3015795.1"/>
    </source>
</evidence>
<dbReference type="AlphaFoldDB" id="A0A9X4M0M3"/>
<reference evidence="2" key="1">
    <citation type="submission" date="2022-08" db="EMBL/GenBank/DDBJ databases">
        <title>Genome analysis of Corynebacteriales strain.</title>
        <authorList>
            <person name="Lee S.D."/>
        </authorList>
    </citation>
    <scope>NUCLEOTIDE SEQUENCE</scope>
    <source>
        <strain evidence="2">D3-21</strain>
    </source>
</reference>